<keyword evidence="2" id="KW-1185">Reference proteome</keyword>
<dbReference type="Proteomes" id="UP001498935">
    <property type="component" value="Unassembled WGS sequence"/>
</dbReference>
<protein>
    <submittedName>
        <fullName evidence="1">Uncharacterized protein</fullName>
    </submittedName>
</protein>
<evidence type="ECO:0000313" key="2">
    <source>
        <dbReference type="Proteomes" id="UP001498935"/>
    </source>
</evidence>
<dbReference type="EMBL" id="BAABNP010000008">
    <property type="protein sequence ID" value="GAA5341168.1"/>
    <property type="molecule type" value="Genomic_DNA"/>
</dbReference>
<gene>
    <name evidence="1" type="ORF">KACC15558_22080</name>
</gene>
<organism evidence="1 2">
    <name type="scientific">Brevibacterium ammoniilyticum</name>
    <dbReference type="NCBI Taxonomy" id="1046555"/>
    <lineage>
        <taxon>Bacteria</taxon>
        <taxon>Bacillati</taxon>
        <taxon>Actinomycetota</taxon>
        <taxon>Actinomycetes</taxon>
        <taxon>Micrococcales</taxon>
        <taxon>Brevibacteriaceae</taxon>
        <taxon>Brevibacterium</taxon>
    </lineage>
</organism>
<proteinExistence type="predicted"/>
<reference evidence="1 2" key="1">
    <citation type="submission" date="2024-02" db="EMBL/GenBank/DDBJ databases">
        <title>Characterization of antibiotic resistant novel bacterial strains and their environmental applications.</title>
        <authorList>
            <person name="Manzoor S."/>
            <person name="Abbas S."/>
            <person name="Arshad M."/>
            <person name="Li W.J."/>
            <person name="Ahmed I."/>
        </authorList>
    </citation>
    <scope>NUCLEOTIDE SEQUENCE [LARGE SCALE GENOMIC DNA]</scope>
    <source>
        <strain evidence="1 2">KACC 15558</strain>
    </source>
</reference>
<comment type="caution">
    <text evidence="1">The sequence shown here is derived from an EMBL/GenBank/DDBJ whole genome shotgun (WGS) entry which is preliminary data.</text>
</comment>
<sequence length="150" mass="16692">MARISQTIEARAAVADIVGVIVHQDADGPDDSCAEILRSALTKNVTPPAYPVVPVQETEAWWYLFPDCLRGVKPIAWREVKMPTNINVESIFNPKEDLQRRTRVAAPKHAYSEADSLAVAQRMADAISKGIIPENRAPSWDRFLDLAKQL</sequence>
<accession>A0ABP9U4K3</accession>
<name>A0ABP9U4K3_9MICO</name>
<evidence type="ECO:0000313" key="1">
    <source>
        <dbReference type="EMBL" id="GAA5341168.1"/>
    </source>
</evidence>